<evidence type="ECO:0000313" key="3">
    <source>
        <dbReference type="Proteomes" id="UP001497392"/>
    </source>
</evidence>
<sequence length="146" mass="15929">MKDPDVIHPGLFSEDNTTSSEEKVKIIRKIEDVLRATAKGANCQSQDAGAGAVRHTETRTRDSRTRSRPDTMRAEPLVDSGHQDTSASADQETRLDVPTQTVLPTPAPETSQQQPSRTLPSTITGKLYWVVGALVSTMRVLSALFI</sequence>
<proteinExistence type="predicted"/>
<reference evidence="2 3" key="1">
    <citation type="submission" date="2024-06" db="EMBL/GenBank/DDBJ databases">
        <authorList>
            <person name="Kraege A."/>
            <person name="Thomma B."/>
        </authorList>
    </citation>
    <scope>NUCLEOTIDE SEQUENCE [LARGE SCALE GENOMIC DNA]</scope>
</reference>
<evidence type="ECO:0000313" key="2">
    <source>
        <dbReference type="EMBL" id="CAL5225221.1"/>
    </source>
</evidence>
<comment type="caution">
    <text evidence="2">The sequence shown here is derived from an EMBL/GenBank/DDBJ whole genome shotgun (WGS) entry which is preliminary data.</text>
</comment>
<accession>A0ABP1G0F5</accession>
<feature type="compositionally biased region" description="Basic and acidic residues" evidence="1">
    <location>
        <begin position="54"/>
        <end position="73"/>
    </location>
</feature>
<dbReference type="EMBL" id="CAXHTA020000012">
    <property type="protein sequence ID" value="CAL5225221.1"/>
    <property type="molecule type" value="Genomic_DNA"/>
</dbReference>
<organism evidence="2 3">
    <name type="scientific">Coccomyxa viridis</name>
    <dbReference type="NCBI Taxonomy" id="1274662"/>
    <lineage>
        <taxon>Eukaryota</taxon>
        <taxon>Viridiplantae</taxon>
        <taxon>Chlorophyta</taxon>
        <taxon>core chlorophytes</taxon>
        <taxon>Trebouxiophyceae</taxon>
        <taxon>Trebouxiophyceae incertae sedis</taxon>
        <taxon>Coccomyxaceae</taxon>
        <taxon>Coccomyxa</taxon>
    </lineage>
</organism>
<gene>
    <name evidence="2" type="primary">g8008</name>
    <name evidence="2" type="ORF">VP750_LOCUS6880</name>
</gene>
<feature type="region of interest" description="Disordered" evidence="1">
    <location>
        <begin position="1"/>
        <end position="21"/>
    </location>
</feature>
<dbReference type="Proteomes" id="UP001497392">
    <property type="component" value="Unassembled WGS sequence"/>
</dbReference>
<keyword evidence="3" id="KW-1185">Reference proteome</keyword>
<name>A0ABP1G0F5_9CHLO</name>
<feature type="compositionally biased region" description="Polar residues" evidence="1">
    <location>
        <begin position="98"/>
        <end position="119"/>
    </location>
</feature>
<feature type="region of interest" description="Disordered" evidence="1">
    <location>
        <begin position="38"/>
        <end position="119"/>
    </location>
</feature>
<evidence type="ECO:0000256" key="1">
    <source>
        <dbReference type="SAM" id="MobiDB-lite"/>
    </source>
</evidence>
<protein>
    <submittedName>
        <fullName evidence="2">G8008 protein</fullName>
    </submittedName>
</protein>